<proteinExistence type="predicted"/>
<organism evidence="1 2">
    <name type="scientific">Dreissena polymorpha</name>
    <name type="common">Zebra mussel</name>
    <name type="synonym">Mytilus polymorpha</name>
    <dbReference type="NCBI Taxonomy" id="45954"/>
    <lineage>
        <taxon>Eukaryota</taxon>
        <taxon>Metazoa</taxon>
        <taxon>Spiralia</taxon>
        <taxon>Lophotrochozoa</taxon>
        <taxon>Mollusca</taxon>
        <taxon>Bivalvia</taxon>
        <taxon>Autobranchia</taxon>
        <taxon>Heteroconchia</taxon>
        <taxon>Euheterodonta</taxon>
        <taxon>Imparidentia</taxon>
        <taxon>Neoheterodontei</taxon>
        <taxon>Myida</taxon>
        <taxon>Dreissenoidea</taxon>
        <taxon>Dreissenidae</taxon>
        <taxon>Dreissena</taxon>
    </lineage>
</organism>
<sequence length="104" mass="11990">MSDRKACEQWMSGVEKSGGFQAWLERQNKHRENESSAGNNKAACNRWIKSMGEMLPTVYDTTLVIMRGPQLCVMYADRRSLRMVWRNSGLRPKQRSEAFASVMD</sequence>
<gene>
    <name evidence="1" type="ORF">DPMN_065406</name>
</gene>
<dbReference type="EMBL" id="JAIWYP010000014">
    <property type="protein sequence ID" value="KAH3706027.1"/>
    <property type="molecule type" value="Genomic_DNA"/>
</dbReference>
<dbReference type="AlphaFoldDB" id="A0A9D3YTH9"/>
<dbReference type="Proteomes" id="UP000828390">
    <property type="component" value="Unassembled WGS sequence"/>
</dbReference>
<comment type="caution">
    <text evidence="1">The sequence shown here is derived from an EMBL/GenBank/DDBJ whole genome shotgun (WGS) entry which is preliminary data.</text>
</comment>
<reference evidence="1" key="1">
    <citation type="journal article" date="2019" name="bioRxiv">
        <title>The Genome of the Zebra Mussel, Dreissena polymorpha: A Resource for Invasive Species Research.</title>
        <authorList>
            <person name="McCartney M.A."/>
            <person name="Auch B."/>
            <person name="Kono T."/>
            <person name="Mallez S."/>
            <person name="Zhang Y."/>
            <person name="Obille A."/>
            <person name="Becker A."/>
            <person name="Abrahante J.E."/>
            <person name="Garbe J."/>
            <person name="Badalamenti J.P."/>
            <person name="Herman A."/>
            <person name="Mangelson H."/>
            <person name="Liachko I."/>
            <person name="Sullivan S."/>
            <person name="Sone E.D."/>
            <person name="Koren S."/>
            <person name="Silverstein K.A.T."/>
            <person name="Beckman K.B."/>
            <person name="Gohl D.M."/>
        </authorList>
    </citation>
    <scope>NUCLEOTIDE SEQUENCE</scope>
    <source>
        <strain evidence="1">Duluth1</strain>
        <tissue evidence="1">Whole animal</tissue>
    </source>
</reference>
<name>A0A9D3YTH9_DREPO</name>
<accession>A0A9D3YTH9</accession>
<evidence type="ECO:0000313" key="2">
    <source>
        <dbReference type="Proteomes" id="UP000828390"/>
    </source>
</evidence>
<reference evidence="1" key="2">
    <citation type="submission" date="2020-11" db="EMBL/GenBank/DDBJ databases">
        <authorList>
            <person name="McCartney M.A."/>
            <person name="Auch B."/>
            <person name="Kono T."/>
            <person name="Mallez S."/>
            <person name="Becker A."/>
            <person name="Gohl D.M."/>
            <person name="Silverstein K.A.T."/>
            <person name="Koren S."/>
            <person name="Bechman K.B."/>
            <person name="Herman A."/>
            <person name="Abrahante J.E."/>
            <person name="Garbe J."/>
        </authorList>
    </citation>
    <scope>NUCLEOTIDE SEQUENCE</scope>
    <source>
        <strain evidence="1">Duluth1</strain>
        <tissue evidence="1">Whole animal</tissue>
    </source>
</reference>
<keyword evidence="2" id="KW-1185">Reference proteome</keyword>
<evidence type="ECO:0000313" key="1">
    <source>
        <dbReference type="EMBL" id="KAH3706027.1"/>
    </source>
</evidence>
<protein>
    <submittedName>
        <fullName evidence="1">Uncharacterized protein</fullName>
    </submittedName>
</protein>